<name>A0A2I2KJ87_9ACTN</name>
<reference evidence="1 2" key="1">
    <citation type="submission" date="2017-06" db="EMBL/GenBank/DDBJ databases">
        <authorList>
            <person name="Kim H.J."/>
            <person name="Triplett B.A."/>
        </authorList>
    </citation>
    <scope>NUCLEOTIDE SEQUENCE [LARGE SCALE GENOMIC DNA]</scope>
    <source>
        <strain evidence="1">FRACA_ARgP5</strain>
    </source>
</reference>
<gene>
    <name evidence="1" type="ORF">FRACA_110031</name>
</gene>
<sequence>MLGARGLPGVVSGPALPGYLLVGAGVVGAAVGEAWGALHERFSVTVVELLGCRPVLGE</sequence>
<accession>A0A2I2KJ87</accession>
<evidence type="ECO:0000313" key="1">
    <source>
        <dbReference type="EMBL" id="SNQ45717.1"/>
    </source>
</evidence>
<evidence type="ECO:0000313" key="2">
    <source>
        <dbReference type="Proteomes" id="UP000234331"/>
    </source>
</evidence>
<keyword evidence="2" id="KW-1185">Reference proteome</keyword>
<dbReference type="AlphaFoldDB" id="A0A2I2KJ87"/>
<dbReference type="Proteomes" id="UP000234331">
    <property type="component" value="Unassembled WGS sequence"/>
</dbReference>
<organism evidence="1 2">
    <name type="scientific">Frankia canadensis</name>
    <dbReference type="NCBI Taxonomy" id="1836972"/>
    <lineage>
        <taxon>Bacteria</taxon>
        <taxon>Bacillati</taxon>
        <taxon>Actinomycetota</taxon>
        <taxon>Actinomycetes</taxon>
        <taxon>Frankiales</taxon>
        <taxon>Frankiaceae</taxon>
        <taxon>Frankia</taxon>
    </lineage>
</organism>
<dbReference type="EMBL" id="FZMO01000013">
    <property type="protein sequence ID" value="SNQ45717.1"/>
    <property type="molecule type" value="Genomic_DNA"/>
</dbReference>
<protein>
    <submittedName>
        <fullName evidence="1">Uncharacterized protein</fullName>
    </submittedName>
</protein>
<proteinExistence type="predicted"/>